<feature type="compositionally biased region" description="Basic and acidic residues" evidence="10">
    <location>
        <begin position="1333"/>
        <end position="1348"/>
    </location>
</feature>
<dbReference type="PANTHER" id="PTHR24356">
    <property type="entry name" value="SERINE/THREONINE-PROTEIN KINASE"/>
    <property type="match status" value="1"/>
</dbReference>
<dbReference type="CDD" id="cd05611">
    <property type="entry name" value="STKc_Rim15_like"/>
    <property type="match status" value="1"/>
</dbReference>
<feature type="compositionally biased region" description="Low complexity" evidence="10">
    <location>
        <begin position="663"/>
        <end position="679"/>
    </location>
</feature>
<feature type="compositionally biased region" description="Polar residues" evidence="10">
    <location>
        <begin position="1307"/>
        <end position="1325"/>
    </location>
</feature>
<feature type="compositionally biased region" description="Polar residues" evidence="10">
    <location>
        <begin position="1058"/>
        <end position="1069"/>
    </location>
</feature>
<feature type="compositionally biased region" description="Polar residues" evidence="10">
    <location>
        <begin position="1441"/>
        <end position="1456"/>
    </location>
</feature>
<feature type="region of interest" description="Disordered" evidence="10">
    <location>
        <begin position="339"/>
        <end position="358"/>
    </location>
</feature>
<evidence type="ECO:0000256" key="1">
    <source>
        <dbReference type="ARBA" id="ARBA00012513"/>
    </source>
</evidence>
<gene>
    <name evidence="14" type="ORF">RNJ44_01954</name>
</gene>
<feature type="compositionally biased region" description="Low complexity" evidence="10">
    <location>
        <begin position="1480"/>
        <end position="1494"/>
    </location>
</feature>
<evidence type="ECO:0000256" key="10">
    <source>
        <dbReference type="SAM" id="MobiDB-lite"/>
    </source>
</evidence>
<evidence type="ECO:0000256" key="8">
    <source>
        <dbReference type="ARBA" id="ARBA00048679"/>
    </source>
</evidence>
<name>A0ABR4NPB7_9SACH</name>
<dbReference type="SUPFAM" id="SSF52172">
    <property type="entry name" value="CheY-like"/>
    <property type="match status" value="1"/>
</dbReference>
<dbReference type="InterPro" id="IPR001789">
    <property type="entry name" value="Sig_transdc_resp-reg_receiver"/>
</dbReference>
<dbReference type="SMART" id="SM00448">
    <property type="entry name" value="REC"/>
    <property type="match status" value="1"/>
</dbReference>
<dbReference type="EMBL" id="JBEVYD010000011">
    <property type="protein sequence ID" value="KAL3229818.1"/>
    <property type="molecule type" value="Genomic_DNA"/>
</dbReference>
<feature type="region of interest" description="Disordered" evidence="10">
    <location>
        <begin position="1042"/>
        <end position="1081"/>
    </location>
</feature>
<feature type="region of interest" description="Disordered" evidence="10">
    <location>
        <begin position="1"/>
        <end position="52"/>
    </location>
</feature>
<feature type="domain" description="AGC-kinase C-terminal" evidence="13">
    <location>
        <begin position="1230"/>
        <end position="1366"/>
    </location>
</feature>
<evidence type="ECO:0000256" key="2">
    <source>
        <dbReference type="ARBA" id="ARBA00022527"/>
    </source>
</evidence>
<evidence type="ECO:0000256" key="7">
    <source>
        <dbReference type="ARBA" id="ARBA00047899"/>
    </source>
</evidence>
<dbReference type="InterPro" id="IPR000961">
    <property type="entry name" value="AGC-kinase_C"/>
</dbReference>
<feature type="region of interest" description="Disordered" evidence="10">
    <location>
        <begin position="546"/>
        <end position="611"/>
    </location>
</feature>
<feature type="region of interest" description="Disordered" evidence="10">
    <location>
        <begin position="1307"/>
        <end position="1348"/>
    </location>
</feature>
<dbReference type="CDD" id="cd17546">
    <property type="entry name" value="REC_hyHK_CKI1_RcsC-like"/>
    <property type="match status" value="1"/>
</dbReference>
<evidence type="ECO:0000256" key="3">
    <source>
        <dbReference type="ARBA" id="ARBA00022679"/>
    </source>
</evidence>
<dbReference type="PROSITE" id="PS00108">
    <property type="entry name" value="PROTEIN_KINASE_ST"/>
    <property type="match status" value="1"/>
</dbReference>
<feature type="compositionally biased region" description="Polar residues" evidence="10">
    <location>
        <begin position="703"/>
        <end position="732"/>
    </location>
</feature>
<evidence type="ECO:0000313" key="15">
    <source>
        <dbReference type="Proteomes" id="UP001623330"/>
    </source>
</evidence>
<dbReference type="Pfam" id="PF00069">
    <property type="entry name" value="Pkinase"/>
    <property type="match status" value="2"/>
</dbReference>
<evidence type="ECO:0000256" key="4">
    <source>
        <dbReference type="ARBA" id="ARBA00022741"/>
    </source>
</evidence>
<dbReference type="SUPFAM" id="SSF56112">
    <property type="entry name" value="Protein kinase-like (PK-like)"/>
    <property type="match status" value="1"/>
</dbReference>
<feature type="region of interest" description="Disordered" evidence="10">
    <location>
        <begin position="635"/>
        <end position="732"/>
    </location>
</feature>
<keyword evidence="6" id="KW-0067">ATP-binding</keyword>
<keyword evidence="3" id="KW-0808">Transferase</keyword>
<comment type="catalytic activity">
    <reaction evidence="8">
        <text>L-seryl-[protein] + ATP = O-phospho-L-seryl-[protein] + ADP + H(+)</text>
        <dbReference type="Rhea" id="RHEA:17989"/>
        <dbReference type="Rhea" id="RHEA-COMP:9863"/>
        <dbReference type="Rhea" id="RHEA-COMP:11604"/>
        <dbReference type="ChEBI" id="CHEBI:15378"/>
        <dbReference type="ChEBI" id="CHEBI:29999"/>
        <dbReference type="ChEBI" id="CHEBI:30616"/>
        <dbReference type="ChEBI" id="CHEBI:83421"/>
        <dbReference type="ChEBI" id="CHEBI:456216"/>
        <dbReference type="EC" id="2.7.11.1"/>
    </reaction>
</comment>
<dbReference type="PROSITE" id="PS50110">
    <property type="entry name" value="RESPONSE_REGULATORY"/>
    <property type="match status" value="1"/>
</dbReference>
<feature type="region of interest" description="Disordered" evidence="10">
    <location>
        <begin position="964"/>
        <end position="987"/>
    </location>
</feature>
<feature type="compositionally biased region" description="Basic and acidic residues" evidence="10">
    <location>
        <begin position="340"/>
        <end position="358"/>
    </location>
</feature>
<feature type="region of interest" description="Disordered" evidence="10">
    <location>
        <begin position="1441"/>
        <end position="1535"/>
    </location>
</feature>
<accession>A0ABR4NPB7</accession>
<keyword evidence="4" id="KW-0547">Nucleotide-binding</keyword>
<dbReference type="Gene3D" id="3.30.200.20">
    <property type="entry name" value="Phosphorylase Kinase, domain 1"/>
    <property type="match status" value="1"/>
</dbReference>
<feature type="domain" description="Protein kinase" evidence="11">
    <location>
        <begin position="803"/>
        <end position="1229"/>
    </location>
</feature>
<dbReference type="PROSITE" id="PS51285">
    <property type="entry name" value="AGC_KINASE_CTER"/>
    <property type="match status" value="1"/>
</dbReference>
<dbReference type="GO" id="GO:0016301">
    <property type="term" value="F:kinase activity"/>
    <property type="evidence" value="ECO:0007669"/>
    <property type="project" value="UniProtKB-KW"/>
</dbReference>
<proteinExistence type="predicted"/>
<feature type="domain" description="Response regulatory" evidence="12">
    <location>
        <begin position="1569"/>
        <end position="1683"/>
    </location>
</feature>
<dbReference type="SMART" id="SM00220">
    <property type="entry name" value="S_TKc"/>
    <property type="match status" value="1"/>
</dbReference>
<dbReference type="InterPro" id="IPR011006">
    <property type="entry name" value="CheY-like_superfamily"/>
</dbReference>
<organism evidence="14 15">
    <name type="scientific">Nakaseomyces bracarensis</name>
    <dbReference type="NCBI Taxonomy" id="273131"/>
    <lineage>
        <taxon>Eukaryota</taxon>
        <taxon>Fungi</taxon>
        <taxon>Dikarya</taxon>
        <taxon>Ascomycota</taxon>
        <taxon>Saccharomycotina</taxon>
        <taxon>Saccharomycetes</taxon>
        <taxon>Saccharomycetales</taxon>
        <taxon>Saccharomycetaceae</taxon>
        <taxon>Nakaseomyces</taxon>
    </lineage>
</organism>
<evidence type="ECO:0000313" key="14">
    <source>
        <dbReference type="EMBL" id="KAL3229818.1"/>
    </source>
</evidence>
<evidence type="ECO:0000259" key="12">
    <source>
        <dbReference type="PROSITE" id="PS50110"/>
    </source>
</evidence>
<evidence type="ECO:0000259" key="11">
    <source>
        <dbReference type="PROSITE" id="PS50011"/>
    </source>
</evidence>
<comment type="caution">
    <text evidence="9">Lacks conserved residue(s) required for the propagation of feature annotation.</text>
</comment>
<dbReference type="InterPro" id="IPR008271">
    <property type="entry name" value="Ser/Thr_kinase_AS"/>
</dbReference>
<dbReference type="Gene3D" id="1.10.510.10">
    <property type="entry name" value="Transferase(Phosphotransferase) domain 1"/>
    <property type="match status" value="2"/>
</dbReference>
<comment type="catalytic activity">
    <reaction evidence="7">
        <text>L-threonyl-[protein] + ATP = O-phospho-L-threonyl-[protein] + ADP + H(+)</text>
        <dbReference type="Rhea" id="RHEA:46608"/>
        <dbReference type="Rhea" id="RHEA-COMP:11060"/>
        <dbReference type="Rhea" id="RHEA-COMP:11605"/>
        <dbReference type="ChEBI" id="CHEBI:15378"/>
        <dbReference type="ChEBI" id="CHEBI:30013"/>
        <dbReference type="ChEBI" id="CHEBI:30616"/>
        <dbReference type="ChEBI" id="CHEBI:61977"/>
        <dbReference type="ChEBI" id="CHEBI:456216"/>
        <dbReference type="EC" id="2.7.11.1"/>
    </reaction>
</comment>
<feature type="compositionally biased region" description="Basic and acidic residues" evidence="10">
    <location>
        <begin position="1042"/>
        <end position="1057"/>
    </location>
</feature>
<keyword evidence="2" id="KW-0723">Serine/threonine-protein kinase</keyword>
<feature type="compositionally biased region" description="Polar residues" evidence="10">
    <location>
        <begin position="1495"/>
        <end position="1530"/>
    </location>
</feature>
<feature type="compositionally biased region" description="Low complexity" evidence="10">
    <location>
        <begin position="635"/>
        <end position="650"/>
    </location>
</feature>
<dbReference type="PROSITE" id="PS50011">
    <property type="entry name" value="PROTEIN_KINASE_DOM"/>
    <property type="match status" value="1"/>
</dbReference>
<feature type="compositionally biased region" description="Polar residues" evidence="10">
    <location>
        <begin position="20"/>
        <end position="35"/>
    </location>
</feature>
<keyword evidence="15" id="KW-1185">Reference proteome</keyword>
<evidence type="ECO:0000256" key="9">
    <source>
        <dbReference type="PROSITE-ProRule" id="PRU00169"/>
    </source>
</evidence>
<dbReference type="Gene3D" id="3.40.50.2300">
    <property type="match status" value="1"/>
</dbReference>
<dbReference type="InterPro" id="IPR011009">
    <property type="entry name" value="Kinase-like_dom_sf"/>
</dbReference>
<dbReference type="InterPro" id="IPR050236">
    <property type="entry name" value="Ser_Thr_kinase_AGC"/>
</dbReference>
<dbReference type="PANTHER" id="PTHR24356:SF1">
    <property type="entry name" value="SERINE_THREONINE-PROTEIN KINASE GREATWALL"/>
    <property type="match status" value="1"/>
</dbReference>
<evidence type="ECO:0000256" key="6">
    <source>
        <dbReference type="ARBA" id="ARBA00022840"/>
    </source>
</evidence>
<evidence type="ECO:0000256" key="5">
    <source>
        <dbReference type="ARBA" id="ARBA00022777"/>
    </source>
</evidence>
<dbReference type="Proteomes" id="UP001623330">
    <property type="component" value="Unassembled WGS sequence"/>
</dbReference>
<feature type="compositionally biased region" description="Low complexity" evidence="10">
    <location>
        <begin position="42"/>
        <end position="52"/>
    </location>
</feature>
<keyword evidence="5 14" id="KW-0418">Kinase</keyword>
<feature type="compositionally biased region" description="Polar residues" evidence="10">
    <location>
        <begin position="587"/>
        <end position="611"/>
    </location>
</feature>
<sequence>MSSISPLEHRPNEDIDMGDATSTNESNMNQNTCTTGREHASLSDNDTNSQSSSNYEKYLRLATENNQCMILELELNGMIRYITKQAWENLVGTPIPTFIEDLIEGSPQDKNVFKETSDMMLINDNTSYTVTFNTKRIANDDDVRLDDNENDNTITLEACGILIHDSKTGLPSHTMWIVKPYNIDWHANEIDNILPPEFIKKLGFGATIFAEYLKGVECDMILSEGDLPMPRLELCRVCELYIPAWWLETHSYLCISEHKLRSVIQLLHDNLQDRLEMLNKFRDQSSYEISNDDEKSSNISPNIEYKGFPIKAERSEAFLRTVLDELAELCESAISINPSEYHEDSSSSDTQIDKEKDESKLPAKDNFGLLLVPGNKRRELDNPADAESRYQFSPSSKSCIENIQNWTPKLDLSNENIEEEGLSMLVNDTLELIKKKVEAIIRLDNSMTYNLRIKNEVNSYVLQSIKEQIENNKLKFNHSLSIPLQSSDYPVDYKTASSSISRSVISQSDINALSDMQSEQTNYNNEILNPQPRLFTESYLKNDNIPASVLDNESPSENSHDHTTNMRRPISKTINSELYGKDDIDKSGSTSIPENLSLHFPSSNGRSRSLTPKQRIEYTTPLPVASTLIAGLPVTSASSSDNNSGRSSTRVNNPKGIEKQMESSENNSIHHSHSSSGGILLPKLSTSISLTPRRGSPLPSAQPPNHNVNRLCGSINSNNPSLNSEKSPMVSPYSNDSDFMSPDHQSMPSILQTINSPTFNQANISVSTSNVNLSASMSSNQPLSPLLLATSHMKPLVPSIKDYDIIKPISKGAYGSVYLARKKITGDYFAIKVLRKSDMIAKNQVTNVKSERAIMMVQSDKPYVARLFATFQNKDNLFLVMEYLPGGDLAALLKMMGCLPEKWIKQYLCEIIVGVQDMHENGIIHHDLKPDNLLIDVDGHLKLTDFGLSRAGLVKRHRTMPKSITLSGSESRTNIESFSGSQASTPESIALDHRIPNNSSKVRKRSSLKQDILENNLHSVLLTNEYSGASDNEKMKEKIQRSSMDSGHENSFIRRSESQQSFIDVSRSNTPPPFHHPTSTPMKLRANSITYADNNFNINEASNSPSTDLILFNPEDSKQEKRFFGTPDYLAPETIEGTGEDNQCDWWSVGCILFEMVFGYPPFHADTPEEVFRNILNGNIDWPQFKNLEEECEYVAPEIKELIKKFLIKDPSKRLGANGPEEIKEQAYFKDVNWSQVYHETASFVPNVEDPEDTDYFELRGATLEDFGGDDDKNNNEIYRPMSNRLGDIKMNEYEYPPAHKLSVSSVLESISPGGSSKTSQSGLPTSPAIPSHLRDSSRRSSKLNEKQTEFGSFSFRNLSALDKANKDAIIRLKNEHLTETQNRHRRTSSGSLVGYMSDSSGKLRVSKLTGPGTPPVGMVLNKTNMKNDMLGLRSYSPERSISLDATPSSNYTSGIDNRDSYSLGHGNIHSDVESPPAMKFKSPLSPSTPFSTLNTAQTTPTASKITRSRLLSQTNSQRTSSSHRTNSGDLSAEETERLQAVYRLNSIKYRRRSGRKSSNSSELGYRMDVLVCEPIPIHRYRVTKDLESVGCTVVSVGASDELVSRANSGVKFDLIVTALKLPKLGAVDIVKLLKHTNGINSRTPIIAITNYYHEAVAAKVFDDVLEKPIVLDEIRHMIAKYALKKSQDESTIMSDSDEALASQSEC</sequence>
<dbReference type="EC" id="2.7.11.1" evidence="1"/>
<protein>
    <recommendedName>
        <fullName evidence="1">non-specific serine/threonine protein kinase</fullName>
        <ecNumber evidence="1">2.7.11.1</ecNumber>
    </recommendedName>
</protein>
<reference evidence="14 15" key="1">
    <citation type="submission" date="2024-05" db="EMBL/GenBank/DDBJ databases">
        <title>Long read based assembly of the Candida bracarensis genome reveals expanded adhesin content.</title>
        <authorList>
            <person name="Marcet-Houben M."/>
            <person name="Ksiezopolska E."/>
            <person name="Gabaldon T."/>
        </authorList>
    </citation>
    <scope>NUCLEOTIDE SEQUENCE [LARGE SCALE GENOMIC DNA]</scope>
    <source>
        <strain evidence="14 15">CBM6</strain>
    </source>
</reference>
<comment type="caution">
    <text evidence="14">The sequence shown here is derived from an EMBL/GenBank/DDBJ whole genome shotgun (WGS) entry which is preliminary data.</text>
</comment>
<dbReference type="InterPro" id="IPR000719">
    <property type="entry name" value="Prot_kinase_dom"/>
</dbReference>
<evidence type="ECO:0000259" key="13">
    <source>
        <dbReference type="PROSITE" id="PS51285"/>
    </source>
</evidence>